<evidence type="ECO:0000313" key="12">
    <source>
        <dbReference type="EMBL" id="OJT00642.1"/>
    </source>
</evidence>
<keyword evidence="8 10" id="KW-0479">Metal-binding</keyword>
<feature type="binding site" evidence="10">
    <location>
        <position position="243"/>
    </location>
    <ligand>
        <name>Mg(2+)</name>
        <dbReference type="ChEBI" id="CHEBI:18420"/>
    </ligand>
</feature>
<feature type="binding site" evidence="10">
    <location>
        <position position="279"/>
    </location>
    <ligand>
        <name>Mg(2+)</name>
        <dbReference type="ChEBI" id="CHEBI:18420"/>
    </ligand>
</feature>
<keyword evidence="6 10" id="KW-0028">Amino-acid biosynthesis</keyword>
<protein>
    <recommendedName>
        <fullName evidence="4 10">2-isopropylmalate synthase</fullName>
        <ecNumber evidence="4 10">2.3.3.13</ecNumber>
    </recommendedName>
    <alternativeName>
        <fullName evidence="10">Alpha-IPM synthase</fullName>
    </alternativeName>
    <alternativeName>
        <fullName evidence="10">Alpha-isopropylmalate synthase</fullName>
    </alternativeName>
</protein>
<comment type="caution">
    <text evidence="12">The sequence shown here is derived from an EMBL/GenBank/DDBJ whole genome shotgun (WGS) entry which is preliminary data.</text>
</comment>
<evidence type="ECO:0000259" key="11">
    <source>
        <dbReference type="PROSITE" id="PS50991"/>
    </source>
</evidence>
<evidence type="ECO:0000256" key="5">
    <source>
        <dbReference type="ARBA" id="ARBA00022430"/>
    </source>
</evidence>
<evidence type="ECO:0000256" key="8">
    <source>
        <dbReference type="ARBA" id="ARBA00022723"/>
    </source>
</evidence>
<dbReference type="Gene3D" id="3.20.20.70">
    <property type="entry name" value="Aldolase class I"/>
    <property type="match status" value="1"/>
</dbReference>
<dbReference type="Gene3D" id="3.30.160.270">
    <property type="match status" value="1"/>
</dbReference>
<dbReference type="SMART" id="SM00917">
    <property type="entry name" value="LeuA_dimer"/>
    <property type="match status" value="1"/>
</dbReference>
<comment type="catalytic activity">
    <reaction evidence="1 10">
        <text>3-methyl-2-oxobutanoate + acetyl-CoA + H2O = (2S)-2-isopropylmalate + CoA + H(+)</text>
        <dbReference type="Rhea" id="RHEA:21524"/>
        <dbReference type="ChEBI" id="CHEBI:1178"/>
        <dbReference type="ChEBI" id="CHEBI:11851"/>
        <dbReference type="ChEBI" id="CHEBI:15377"/>
        <dbReference type="ChEBI" id="CHEBI:15378"/>
        <dbReference type="ChEBI" id="CHEBI:57287"/>
        <dbReference type="ChEBI" id="CHEBI:57288"/>
        <dbReference type="EC" id="2.3.3.13"/>
    </reaction>
</comment>
<dbReference type="InterPro" id="IPR036230">
    <property type="entry name" value="LeuA_allosteric_dom_sf"/>
</dbReference>
<dbReference type="PANTHER" id="PTHR46911">
    <property type="match status" value="1"/>
</dbReference>
<dbReference type="InterPro" id="IPR005668">
    <property type="entry name" value="IPM_Synthase"/>
</dbReference>
<evidence type="ECO:0000256" key="3">
    <source>
        <dbReference type="ARBA" id="ARBA00009767"/>
    </source>
</evidence>
<feature type="domain" description="Pyruvate carboxyltransferase" evidence="11">
    <location>
        <begin position="30"/>
        <end position="304"/>
    </location>
</feature>
<dbReference type="NCBIfam" id="NF002991">
    <property type="entry name" value="PRK03739.1"/>
    <property type="match status" value="1"/>
</dbReference>
<comment type="pathway">
    <text evidence="2 10">Amino-acid biosynthesis; L-leucine biosynthesis; L-leucine from 3-methyl-2-oxobutanoate: step 1/4.</text>
</comment>
<dbReference type="GO" id="GO:0003852">
    <property type="term" value="F:2-isopropylmalate synthase activity"/>
    <property type="evidence" value="ECO:0007669"/>
    <property type="project" value="UniProtKB-UniRule"/>
</dbReference>
<dbReference type="InterPro" id="IPR039371">
    <property type="entry name" value="LeuA_N_DRE-TIM"/>
</dbReference>
<dbReference type="GO" id="GO:0003985">
    <property type="term" value="F:acetyl-CoA C-acetyltransferase activity"/>
    <property type="evidence" value="ECO:0007669"/>
    <property type="project" value="UniProtKB-UniRule"/>
</dbReference>
<dbReference type="PANTHER" id="PTHR46911:SF1">
    <property type="entry name" value="2-ISOPROPYLMALATE SYNTHASE"/>
    <property type="match status" value="1"/>
</dbReference>
<name>A0A1M2UZ77_MARNT</name>
<feature type="region of interest" description="Regulatory domain" evidence="10">
    <location>
        <begin position="436"/>
        <end position="564"/>
    </location>
</feature>
<dbReference type="Pfam" id="PF22615">
    <property type="entry name" value="IPMS_D2"/>
    <property type="match status" value="1"/>
</dbReference>
<reference evidence="12" key="1">
    <citation type="submission" date="2016-11" db="EMBL/GenBank/DDBJ databases">
        <title>Draft Genome Sequence of Marinobacter hydrocarbonoclasticus strain STW2, a polyaromatic aromatic hydrocarbon degrading and denitrifying bacterium from rhizosphere of Seagrass Enhalus acodoides.</title>
        <authorList>
            <person name="Ling J."/>
            <person name="Dong J."/>
        </authorList>
    </citation>
    <scope>NUCLEOTIDE SEQUENCE [LARGE SCALE GENOMIC DNA]</scope>
    <source>
        <strain evidence="12">STW2</strain>
    </source>
</reference>
<organism evidence="12 13">
    <name type="scientific">Marinobacter nauticus</name>
    <name type="common">Marinobacter hydrocarbonoclasticus</name>
    <name type="synonym">Marinobacter aquaeolei</name>
    <dbReference type="NCBI Taxonomy" id="2743"/>
    <lineage>
        <taxon>Bacteria</taxon>
        <taxon>Pseudomonadati</taxon>
        <taxon>Pseudomonadota</taxon>
        <taxon>Gammaproteobacteria</taxon>
        <taxon>Pseudomonadales</taxon>
        <taxon>Marinobacteraceae</taxon>
        <taxon>Marinobacter</taxon>
    </lineage>
</organism>
<dbReference type="GO" id="GO:0000287">
    <property type="term" value="F:magnesium ion binding"/>
    <property type="evidence" value="ECO:0007669"/>
    <property type="project" value="UniProtKB-UniRule"/>
</dbReference>
<keyword evidence="13" id="KW-1185">Reference proteome</keyword>
<evidence type="ECO:0000256" key="9">
    <source>
        <dbReference type="ARBA" id="ARBA00023304"/>
    </source>
</evidence>
<dbReference type="SUPFAM" id="SSF51569">
    <property type="entry name" value="Aldolase"/>
    <property type="match status" value="1"/>
</dbReference>
<dbReference type="PROSITE" id="PS00815">
    <property type="entry name" value="AIPM_HOMOCIT_SYNTH_1"/>
    <property type="match status" value="1"/>
</dbReference>
<dbReference type="InterPro" id="IPR013785">
    <property type="entry name" value="Aldolase_TIM"/>
</dbReference>
<dbReference type="Proteomes" id="UP000183986">
    <property type="component" value="Unassembled WGS sequence"/>
</dbReference>
<dbReference type="HAMAP" id="MF_00572">
    <property type="entry name" value="LeuA_type2"/>
    <property type="match status" value="1"/>
</dbReference>
<feature type="binding site" evidence="10">
    <location>
        <position position="39"/>
    </location>
    <ligand>
        <name>Mg(2+)</name>
        <dbReference type="ChEBI" id="CHEBI:18420"/>
    </ligand>
</feature>
<dbReference type="InterPro" id="IPR013709">
    <property type="entry name" value="2-isopropylmalate_synth_dimer"/>
</dbReference>
<dbReference type="Pfam" id="PF00682">
    <property type="entry name" value="HMGL-like"/>
    <property type="match status" value="1"/>
</dbReference>
<evidence type="ECO:0000256" key="7">
    <source>
        <dbReference type="ARBA" id="ARBA00022679"/>
    </source>
</evidence>
<dbReference type="CDD" id="cd07942">
    <property type="entry name" value="DRE_TIM_LeuA"/>
    <property type="match status" value="1"/>
</dbReference>
<accession>A0A1M2UZ77</accession>
<dbReference type="SUPFAM" id="SSF89000">
    <property type="entry name" value="post-HMGL domain-like"/>
    <property type="match status" value="1"/>
</dbReference>
<evidence type="ECO:0000256" key="6">
    <source>
        <dbReference type="ARBA" id="ARBA00022605"/>
    </source>
</evidence>
<comment type="subunit">
    <text evidence="10">Homodimer.</text>
</comment>
<dbReference type="EC" id="2.3.3.13" evidence="4 10"/>
<dbReference type="GO" id="GO:0005737">
    <property type="term" value="C:cytoplasm"/>
    <property type="evidence" value="ECO:0007669"/>
    <property type="project" value="UniProtKB-SubCell"/>
</dbReference>
<dbReference type="PROSITE" id="PS50991">
    <property type="entry name" value="PYR_CT"/>
    <property type="match status" value="1"/>
</dbReference>
<keyword evidence="9 10" id="KW-0100">Branched-chain amino acid biosynthesis</keyword>
<feature type="binding site" evidence="10">
    <location>
        <position position="245"/>
    </location>
    <ligand>
        <name>Mg(2+)</name>
        <dbReference type="ChEBI" id="CHEBI:18420"/>
    </ligand>
</feature>
<evidence type="ECO:0000313" key="13">
    <source>
        <dbReference type="Proteomes" id="UP000183986"/>
    </source>
</evidence>
<evidence type="ECO:0000256" key="1">
    <source>
        <dbReference type="ARBA" id="ARBA00000064"/>
    </source>
</evidence>
<proteinExistence type="inferred from homology"/>
<evidence type="ECO:0000256" key="4">
    <source>
        <dbReference type="ARBA" id="ARBA00012973"/>
    </source>
</evidence>
<dbReference type="GO" id="GO:0009098">
    <property type="term" value="P:L-leucine biosynthetic process"/>
    <property type="evidence" value="ECO:0007669"/>
    <property type="project" value="UniProtKB-UniRule"/>
</dbReference>
<dbReference type="UniPathway" id="UPA00048">
    <property type="reaction ID" value="UER00070"/>
</dbReference>
<keyword evidence="5 10" id="KW-0432">Leucine biosynthesis</keyword>
<dbReference type="PROSITE" id="PS00816">
    <property type="entry name" value="AIPM_HOMOCIT_SYNTH_2"/>
    <property type="match status" value="1"/>
</dbReference>
<dbReference type="AlphaFoldDB" id="A0A1M2UZ77"/>
<comment type="function">
    <text evidence="10">Catalyzes the condensation of the acetyl group of acetyl-CoA with 3-methyl-2-oxobutanoate (2-ketoisovalerate) to form 3-carboxy-3-hydroxy-4-methylpentanoate (2-isopropylmalate).</text>
</comment>
<dbReference type="InterPro" id="IPR054692">
    <property type="entry name" value="LeuA-like_post-cat"/>
</dbReference>
<keyword evidence="10" id="KW-0460">Magnesium</keyword>
<evidence type="ECO:0000256" key="10">
    <source>
        <dbReference type="HAMAP-Rule" id="MF_00572"/>
    </source>
</evidence>
<comment type="similarity">
    <text evidence="3 10">Belongs to the alpha-IPM synthase/homocitrate synthase family. LeuA type 2 subfamily.</text>
</comment>
<comment type="cofactor">
    <cofactor evidence="10">
        <name>Mg(2+)</name>
        <dbReference type="ChEBI" id="CHEBI:18420"/>
    </cofactor>
</comment>
<sequence>MAFDHRKYVAFKPVAKKDRRWPDQVIEKAPTWCAVDLRDGNQSLIKPMSVAQKQRLFDLLVKLGFKEIEIGFPAASQPDFDFCRKLIEENRIPDDVKIQVLTQARPELIERTYEALEGAKQAIVHVYNSTSTVQREQVFGLDRAGIREIAVNGATLVKEIAARYPDTDWTFQYSPESFTGTELDFAAEVIDAVTEVWRPDQGQPVIINLPATVEMSTPNVFADQVEWICENIRYREHISISLHTHNDRGCAVAAAELGVMAGADRIEGTLMGNGERTGNMDLVTMAMNLYSQGIDPTLDLSGMAEITEVVEACTEISTHPRHPYAGELVFTAFSGSHQDAIRKCLARRKEGDAWNVAYLPIDPFDVGRRYEEVVRINSQSGKGGVAYVLERDYDITLPRWLQIEFSKVVQKEAETNGGEIDSHTIHRLFEDRYLKVHEDWSLRSYDLHRDEEGVRAEVVVGSDTSPVTFEGCGLGAVEAVSDGLAKRFGVTVAVEAYDEFALGEGTNANALACIRLTANGQHCSAAALAEDTTSATLQALFSAVAQAVGTDMPAAKAPEAAEAV</sequence>
<dbReference type="EMBL" id="MPKY01000001">
    <property type="protein sequence ID" value="OJT00642.1"/>
    <property type="molecule type" value="Genomic_DNA"/>
</dbReference>
<dbReference type="InterPro" id="IPR000891">
    <property type="entry name" value="PYR_CT"/>
</dbReference>
<dbReference type="RefSeq" id="WP_072677493.1">
    <property type="nucleotide sequence ID" value="NZ_MPKY01000001.1"/>
</dbReference>
<dbReference type="NCBIfam" id="TIGR00970">
    <property type="entry name" value="leuA_yeast"/>
    <property type="match status" value="1"/>
</dbReference>
<comment type="subcellular location">
    <subcellularLocation>
        <location evidence="10">Cytoplasm</location>
    </subcellularLocation>
</comment>
<keyword evidence="10" id="KW-0963">Cytoplasm</keyword>
<dbReference type="InterPro" id="IPR002034">
    <property type="entry name" value="AIPM/Hcit_synth_CS"/>
</dbReference>
<dbReference type="SUPFAM" id="SSF110921">
    <property type="entry name" value="2-isopropylmalate synthase LeuA, allosteric (dimerisation) domain"/>
    <property type="match status" value="1"/>
</dbReference>
<gene>
    <name evidence="10" type="primary">leuA</name>
    <name evidence="12" type="ORF">BEE62_11485</name>
</gene>
<keyword evidence="7 10" id="KW-0808">Transferase</keyword>
<evidence type="ECO:0000256" key="2">
    <source>
        <dbReference type="ARBA" id="ARBA00004689"/>
    </source>
</evidence>
<dbReference type="Pfam" id="PF08502">
    <property type="entry name" value="LeuA_dimer"/>
    <property type="match status" value="1"/>
</dbReference>
<dbReference type="OrthoDB" id="9803573at2"/>